<evidence type="ECO:0000256" key="5">
    <source>
        <dbReference type="ARBA" id="ARBA00022989"/>
    </source>
</evidence>
<keyword evidence="9" id="KW-1185">Reference proteome</keyword>
<evidence type="ECO:0000256" key="7">
    <source>
        <dbReference type="SAM" id="Phobius"/>
    </source>
</evidence>
<evidence type="ECO:0000256" key="4">
    <source>
        <dbReference type="ARBA" id="ARBA00022692"/>
    </source>
</evidence>
<keyword evidence="3" id="KW-1003">Cell membrane</keyword>
<keyword evidence="6 7" id="KW-0472">Membrane</keyword>
<dbReference type="AlphaFoldDB" id="A0A447CUC0"/>
<dbReference type="InterPro" id="IPR050833">
    <property type="entry name" value="Poly_Biosynth_Transport"/>
</dbReference>
<keyword evidence="5 7" id="KW-1133">Transmembrane helix</keyword>
<keyword evidence="4 7" id="KW-0812">Transmembrane</keyword>
<reference evidence="9" key="1">
    <citation type="submission" date="2018-10" db="EMBL/GenBank/DDBJ databases">
        <authorList>
            <person name="Peiro R."/>
            <person name="Begona"/>
            <person name="Cbmso G."/>
            <person name="Lopez M."/>
            <person name="Gonzalez S."/>
            <person name="Sacristan E."/>
            <person name="Castillo E."/>
        </authorList>
    </citation>
    <scope>NUCLEOTIDE SEQUENCE [LARGE SCALE GENOMIC DNA]</scope>
</reference>
<dbReference type="Pfam" id="PF13440">
    <property type="entry name" value="Polysacc_synt_3"/>
    <property type="match status" value="1"/>
</dbReference>
<evidence type="ECO:0000256" key="3">
    <source>
        <dbReference type="ARBA" id="ARBA00022475"/>
    </source>
</evidence>
<feature type="transmembrane region" description="Helical" evidence="7">
    <location>
        <begin position="90"/>
        <end position="109"/>
    </location>
</feature>
<comment type="subcellular location">
    <subcellularLocation>
        <location evidence="1">Cell membrane</location>
        <topology evidence="1">Multi-pass membrane protein</topology>
    </subcellularLocation>
</comment>
<dbReference type="RefSeq" id="WP_129608852.1">
    <property type="nucleotide sequence ID" value="NZ_UWOC01000136.1"/>
</dbReference>
<dbReference type="PANTHER" id="PTHR30250:SF10">
    <property type="entry name" value="LIPOPOLYSACCHARIDE BIOSYNTHESIS PROTEIN WZXC"/>
    <property type="match status" value="1"/>
</dbReference>
<feature type="transmembrane region" description="Helical" evidence="7">
    <location>
        <begin position="293"/>
        <end position="316"/>
    </location>
</feature>
<feature type="transmembrane region" description="Helical" evidence="7">
    <location>
        <begin position="147"/>
        <end position="165"/>
    </location>
</feature>
<feature type="transmembrane region" description="Helical" evidence="7">
    <location>
        <begin position="413"/>
        <end position="430"/>
    </location>
</feature>
<organism evidence="8 9">
    <name type="scientific">Rhodoplanes serenus</name>
    <dbReference type="NCBI Taxonomy" id="200615"/>
    <lineage>
        <taxon>Bacteria</taxon>
        <taxon>Pseudomonadati</taxon>
        <taxon>Pseudomonadota</taxon>
        <taxon>Alphaproteobacteria</taxon>
        <taxon>Hyphomicrobiales</taxon>
        <taxon>Nitrobacteraceae</taxon>
        <taxon>Rhodoplanes</taxon>
    </lineage>
</organism>
<dbReference type="GO" id="GO:0005886">
    <property type="term" value="C:plasma membrane"/>
    <property type="evidence" value="ECO:0007669"/>
    <property type="project" value="UniProtKB-SubCell"/>
</dbReference>
<gene>
    <name evidence="8" type="primary">tuaB</name>
    <name evidence="8" type="ORF">RHODGE_RHODGE_02000</name>
</gene>
<accession>A0A447CUC0</accession>
<feature type="transmembrane region" description="Helical" evidence="7">
    <location>
        <begin position="322"/>
        <end position="342"/>
    </location>
</feature>
<protein>
    <submittedName>
        <fullName evidence="8">Teichuronic acid biosynthesis protein TuaB</fullName>
    </submittedName>
</protein>
<dbReference type="Proteomes" id="UP000289200">
    <property type="component" value="Unassembled WGS sequence"/>
</dbReference>
<evidence type="ECO:0000313" key="9">
    <source>
        <dbReference type="Proteomes" id="UP000289200"/>
    </source>
</evidence>
<feature type="transmembrane region" description="Helical" evidence="7">
    <location>
        <begin position="171"/>
        <end position="192"/>
    </location>
</feature>
<dbReference type="EMBL" id="UWOC01000136">
    <property type="protein sequence ID" value="VCU08838.1"/>
    <property type="molecule type" value="Genomic_DNA"/>
</dbReference>
<dbReference type="PANTHER" id="PTHR30250">
    <property type="entry name" value="PST FAMILY PREDICTED COLANIC ACID TRANSPORTER"/>
    <property type="match status" value="1"/>
</dbReference>
<evidence type="ECO:0000256" key="2">
    <source>
        <dbReference type="ARBA" id="ARBA00007430"/>
    </source>
</evidence>
<comment type="similarity">
    <text evidence="2">Belongs to the polysaccharide synthase family.</text>
</comment>
<sequence>MDFIKLIVRAGSWTIAAFGMRQALRLGTNIVLTRLLAPELFGIMVVVNTFRTGVTLISDVGIGQSLVVNKNADTPEFYDTAWTINLIRCVLLWLVCVAIAQPLASYYRIDALSLIFPIGGLTFVLVGLTSLAPTLAQRRMLYKRLNVFNLVMDLVGYAGTILLALLSPTIWALALGLVLASGTRMIASYWLLPSVRHHLRLSIRYLRQIISFGKWIFFSSIVSFLAMNFDRLYLAKAFPLSLLGVYGVSRSLAEPVGQLVGQLIHVIVFPLVASSRASPSSLRSTLAPIRLMLLLAVAAGLSLIAAGADIIVGVLFDSRYNDAAWMLPILLVAAWFAILCDLNDATLMGLGRPSYGAVANCLKFGSLLIGLPLGFAAYGPAGAIAAVAAGDAIRYIPILVGQLRAGFTFGTQDLAATIAFFGLVAFWEWLRWLLGYGLSVGAIPTT</sequence>
<feature type="transmembrane region" description="Helical" evidence="7">
    <location>
        <begin position="212"/>
        <end position="235"/>
    </location>
</feature>
<dbReference type="OrthoDB" id="7605542at2"/>
<evidence type="ECO:0000256" key="6">
    <source>
        <dbReference type="ARBA" id="ARBA00023136"/>
    </source>
</evidence>
<name>A0A447CUC0_9BRAD</name>
<comment type="caution">
    <text evidence="8">The sequence shown here is derived from an EMBL/GenBank/DDBJ whole genome shotgun (WGS) entry which is preliminary data.</text>
</comment>
<evidence type="ECO:0000256" key="1">
    <source>
        <dbReference type="ARBA" id="ARBA00004651"/>
    </source>
</evidence>
<evidence type="ECO:0000313" key="8">
    <source>
        <dbReference type="EMBL" id="VCU08838.1"/>
    </source>
</evidence>
<feature type="transmembrane region" description="Helical" evidence="7">
    <location>
        <begin position="115"/>
        <end position="135"/>
    </location>
</feature>
<proteinExistence type="inferred from homology"/>
<feature type="transmembrane region" description="Helical" evidence="7">
    <location>
        <begin position="255"/>
        <end position="273"/>
    </location>
</feature>